<feature type="compositionally biased region" description="Low complexity" evidence="1">
    <location>
        <begin position="609"/>
        <end position="632"/>
    </location>
</feature>
<feature type="compositionally biased region" description="Polar residues" evidence="1">
    <location>
        <begin position="244"/>
        <end position="256"/>
    </location>
</feature>
<dbReference type="AlphaFoldDB" id="A0A915MTV5"/>
<sequence>MSNHQINQSVSIQNSTTFPLTTTTYSPIKQELSNNSNLSFALQQQQLDRNVPNTLLDRRRSSGSIPVFSNNEGQHNLFKGEESPRHQSFGAQPKNISNIRFSQEIPSYTMQNNPIGNTFNVAQQSVMLMPDKEHQKQTKKESAGFGIEEKPIHECDACGKRLCSSRSLKRHKSTCKRVKAVTEQLQGGDFGSPPPIKPENISENKIKDQQNIQKQIRKISGANQISNANKNNEKVNLTQPVVRQSSSESINTQPFVLSQPPPQNCSLASNNSSPIKFCNNSDSQNCGGLSSPSLVIQQQQFYSKQPYSSAQIQVLKQENDSKKNMEIPFKLTPVTAMDGPNKVSDVVDSVVAKLRLQNSGISGRIPTNCNTNTCNISTNNSQQQQFLPPQQHFNVPIEWNETPNMPIQQFCESQHGDINNPHGIVPNQIEQTKCPQSKPLMPPIQQQHSWQPMNPPNLQISQQPQPILAAQRNNSSENTNLLPAMLNESSTNTMIERTEKFTCQYNNNEQIIKKQQSIEGQNNSGDIKNVLTECQPEKLPNSMGIKSTILSSPPQQQPRQRADIGNTSKNIYRYLCPECDKPDEMSRQNSTTSLTSPTRPHILQSPEHQQNQQQPFVAPSQKHQQQIFQKQPPMQIIRDEKEYQTQQRHPYYLPYPPINQSQQEQRFVGQQLLDEHQHQQTFYEIPQHQQQYIQQQHQYNYQQQNLLYLDSQQQNKKYQQQQQYYDCWEQIKSDVDTGPAVVVDADAVEMARIVEDLKRTEEVTEKSQQLDTGMIVGSENVINADNSSEMFQQNPNIQRKAVELAEADTTFSPPSQPDDSITRLSHQSHQGIGTQQYQQKMIPLNHHHQIQQSPTTYHPQPLLSASHSTGQQQIFRFDVGSVNRTPKELNSVEHEKFQQIEWNYQACTKAYSTDYSLKRHRNVCPVLNVGKELGKGRGNSTRKSSTNNMETVKSLEKVVGETRMDEPHQIDPDSTMNESPPDNAGGSNSSMNRRTSVSGASTLSAPPNNGGNAEEQNKHVQMQMATVIQL</sequence>
<evidence type="ECO:0000313" key="3">
    <source>
        <dbReference type="WBParaSite" id="scaffold550_cov260.g1301"/>
    </source>
</evidence>
<feature type="region of interest" description="Disordered" evidence="1">
    <location>
        <begin position="930"/>
        <end position="1030"/>
    </location>
</feature>
<evidence type="ECO:0000256" key="1">
    <source>
        <dbReference type="SAM" id="MobiDB-lite"/>
    </source>
</evidence>
<dbReference type="Proteomes" id="UP000887561">
    <property type="component" value="Unplaced"/>
</dbReference>
<keyword evidence="2" id="KW-1185">Reference proteome</keyword>
<feature type="compositionally biased region" description="Polar residues" evidence="1">
    <location>
        <begin position="587"/>
        <end position="598"/>
    </location>
</feature>
<organism evidence="2 3">
    <name type="scientific">Meloidogyne javanica</name>
    <name type="common">Root-knot nematode worm</name>
    <dbReference type="NCBI Taxonomy" id="6303"/>
    <lineage>
        <taxon>Eukaryota</taxon>
        <taxon>Metazoa</taxon>
        <taxon>Ecdysozoa</taxon>
        <taxon>Nematoda</taxon>
        <taxon>Chromadorea</taxon>
        <taxon>Rhabditida</taxon>
        <taxon>Tylenchina</taxon>
        <taxon>Tylenchomorpha</taxon>
        <taxon>Tylenchoidea</taxon>
        <taxon>Meloidogynidae</taxon>
        <taxon>Meloidogyninae</taxon>
        <taxon>Meloidogyne</taxon>
        <taxon>Meloidogyne incognita group</taxon>
    </lineage>
</organism>
<feature type="compositionally biased region" description="Polar residues" evidence="1">
    <location>
        <begin position="972"/>
        <end position="1011"/>
    </location>
</feature>
<protein>
    <submittedName>
        <fullName evidence="3">C2H2-type domain-containing protein</fullName>
    </submittedName>
</protein>
<proteinExistence type="predicted"/>
<accession>A0A915MTV5</accession>
<name>A0A915MTV5_MELJA</name>
<feature type="compositionally biased region" description="Polar residues" evidence="1">
    <location>
        <begin position="1019"/>
        <end position="1030"/>
    </location>
</feature>
<feature type="compositionally biased region" description="Basic and acidic residues" evidence="1">
    <location>
        <begin position="953"/>
        <end position="971"/>
    </location>
</feature>
<dbReference type="WBParaSite" id="scaffold550_cov260.g1301">
    <property type="protein sequence ID" value="scaffold550_cov260.g1301"/>
    <property type="gene ID" value="scaffold550_cov260.g1301"/>
</dbReference>
<reference evidence="3" key="1">
    <citation type="submission" date="2022-11" db="UniProtKB">
        <authorList>
            <consortium name="WormBaseParasite"/>
        </authorList>
    </citation>
    <scope>IDENTIFICATION</scope>
</reference>
<feature type="region of interest" description="Disordered" evidence="1">
    <location>
        <begin position="580"/>
        <end position="632"/>
    </location>
</feature>
<feature type="compositionally biased region" description="Polar residues" evidence="1">
    <location>
        <begin position="938"/>
        <end position="951"/>
    </location>
</feature>
<feature type="region of interest" description="Disordered" evidence="1">
    <location>
        <begin position="244"/>
        <end position="263"/>
    </location>
</feature>
<evidence type="ECO:0000313" key="2">
    <source>
        <dbReference type="Proteomes" id="UP000887561"/>
    </source>
</evidence>